<dbReference type="EC" id="5.99.1.4" evidence="1"/>
<dbReference type="Gene3D" id="3.40.30.10">
    <property type="entry name" value="Glutaredoxin"/>
    <property type="match status" value="1"/>
</dbReference>
<accession>A0A2R8BMT1</accession>
<dbReference type="InterPro" id="IPR001853">
    <property type="entry name" value="DSBA-like_thioredoxin_dom"/>
</dbReference>
<dbReference type="InterPro" id="IPR044087">
    <property type="entry name" value="NahD-like"/>
</dbReference>
<dbReference type="GO" id="GO:0004364">
    <property type="term" value="F:glutathione transferase activity"/>
    <property type="evidence" value="ECO:0007669"/>
    <property type="project" value="TreeGrafter"/>
</dbReference>
<dbReference type="InterPro" id="IPR036249">
    <property type="entry name" value="Thioredoxin-like_sf"/>
</dbReference>
<dbReference type="SUPFAM" id="SSF52833">
    <property type="entry name" value="Thioredoxin-like"/>
    <property type="match status" value="1"/>
</dbReference>
<keyword evidence="5" id="KW-1185">Reference proteome</keyword>
<dbReference type="Pfam" id="PF01323">
    <property type="entry name" value="DSBA"/>
    <property type="match status" value="1"/>
</dbReference>
<dbReference type="AlphaFoldDB" id="A0A2R8BMT1"/>
<dbReference type="PIRSF" id="PIRSF006386">
    <property type="entry name" value="HCCAis_GSTk"/>
    <property type="match status" value="1"/>
</dbReference>
<evidence type="ECO:0000313" key="4">
    <source>
        <dbReference type="EMBL" id="SPH24751.1"/>
    </source>
</evidence>
<organism evidence="4 5">
    <name type="scientific">Albidovulum aquaemixtae</name>
    <dbReference type="NCBI Taxonomy" id="1542388"/>
    <lineage>
        <taxon>Bacteria</taxon>
        <taxon>Pseudomonadati</taxon>
        <taxon>Pseudomonadota</taxon>
        <taxon>Alphaproteobacteria</taxon>
        <taxon>Rhodobacterales</taxon>
        <taxon>Paracoccaceae</taxon>
        <taxon>Albidovulum</taxon>
    </lineage>
</organism>
<sequence length="203" mass="22225">MPHIDYFFSTLSPFTYLAGKRLEEIAARHGATITYKPLDVSALFARTGGTPPKDRHDSRKAYRLQEIRRGGVKAGLKVNVQPMFWPTNPAPSSYAIIAAQSAKADGADGDLGGLVHGFLSACWAEEKDIAQDEVVRGLLTAHGFEEDLANKGMLAGAEAYANNLEEAVNRGVFGSPFYITDGDERFWGHDRLDDLDRRLAGKL</sequence>
<dbReference type="OrthoDB" id="5244108at2"/>
<evidence type="ECO:0000259" key="3">
    <source>
        <dbReference type="Pfam" id="PF01323"/>
    </source>
</evidence>
<evidence type="ECO:0000256" key="1">
    <source>
        <dbReference type="PIRNR" id="PIRNR006386"/>
    </source>
</evidence>
<keyword evidence="1 4" id="KW-0413">Isomerase</keyword>
<reference evidence="4 5" key="1">
    <citation type="submission" date="2018-03" db="EMBL/GenBank/DDBJ databases">
        <authorList>
            <person name="Keele B.F."/>
        </authorList>
    </citation>
    <scope>NUCLEOTIDE SEQUENCE [LARGE SCALE GENOMIC DNA]</scope>
    <source>
        <strain evidence="4 5">CECT 8626</strain>
    </source>
</reference>
<proteinExistence type="inferred from homology"/>
<dbReference type="EMBL" id="OMOQ01000004">
    <property type="protein sequence ID" value="SPH24751.1"/>
    <property type="molecule type" value="Genomic_DNA"/>
</dbReference>
<dbReference type="RefSeq" id="WP_108854758.1">
    <property type="nucleotide sequence ID" value="NZ_OMOQ01000004.1"/>
</dbReference>
<dbReference type="GO" id="GO:1901170">
    <property type="term" value="P:naphthalene catabolic process"/>
    <property type="evidence" value="ECO:0007669"/>
    <property type="project" value="InterPro"/>
</dbReference>
<feature type="active site" description="Nucleophile" evidence="2">
    <location>
        <position position="12"/>
    </location>
</feature>
<dbReference type="Proteomes" id="UP000244924">
    <property type="component" value="Unassembled WGS sequence"/>
</dbReference>
<dbReference type="GO" id="GO:0004602">
    <property type="term" value="F:glutathione peroxidase activity"/>
    <property type="evidence" value="ECO:0007669"/>
    <property type="project" value="TreeGrafter"/>
</dbReference>
<dbReference type="InterPro" id="IPR051924">
    <property type="entry name" value="GST_Kappa/NadH"/>
</dbReference>
<gene>
    <name evidence="4" type="primary">nsaD</name>
    <name evidence="4" type="ORF">DEA8626_03789</name>
</gene>
<evidence type="ECO:0000256" key="2">
    <source>
        <dbReference type="PIRSR" id="PIRSR006386-1"/>
    </source>
</evidence>
<dbReference type="PANTHER" id="PTHR42943">
    <property type="entry name" value="GLUTATHIONE S-TRANSFERASE KAPPA"/>
    <property type="match status" value="1"/>
</dbReference>
<dbReference type="InterPro" id="IPR014440">
    <property type="entry name" value="HCCAis_GSTk"/>
</dbReference>
<comment type="catalytic activity">
    <reaction evidence="1">
        <text>2-hydroxychromene-2-carboxylate = (3E)-4-(2-hydroxyphenyl)-2-oxobut-3-enoate</text>
        <dbReference type="Rhea" id="RHEA:27401"/>
        <dbReference type="ChEBI" id="CHEBI:59350"/>
        <dbReference type="ChEBI" id="CHEBI:59353"/>
        <dbReference type="EC" id="5.99.1.4"/>
    </reaction>
</comment>
<feature type="domain" description="DSBA-like thioredoxin" evidence="3">
    <location>
        <begin position="4"/>
        <end position="199"/>
    </location>
</feature>
<name>A0A2R8BMT1_9RHOB</name>
<dbReference type="CDD" id="cd03022">
    <property type="entry name" value="DsbA_HCCA_Iso"/>
    <property type="match status" value="1"/>
</dbReference>
<dbReference type="GO" id="GO:0006749">
    <property type="term" value="P:glutathione metabolic process"/>
    <property type="evidence" value="ECO:0007669"/>
    <property type="project" value="TreeGrafter"/>
</dbReference>
<evidence type="ECO:0000313" key="5">
    <source>
        <dbReference type="Proteomes" id="UP000244924"/>
    </source>
</evidence>
<comment type="similarity">
    <text evidence="1">Belongs to the GST superfamily. NadH family.</text>
</comment>
<dbReference type="GO" id="GO:0018845">
    <property type="term" value="F:2-hydroxychromene-2-carboxylate isomerase activity"/>
    <property type="evidence" value="ECO:0007669"/>
    <property type="project" value="UniProtKB-UniRule"/>
</dbReference>
<protein>
    <recommendedName>
        <fullName evidence="1">2-hydroxychromene-2-carboxylate isomerase</fullName>
        <ecNumber evidence="1">5.99.1.4</ecNumber>
    </recommendedName>
</protein>
<dbReference type="PANTHER" id="PTHR42943:SF2">
    <property type="entry name" value="GLUTATHIONE S-TRANSFERASE KAPPA 1"/>
    <property type="match status" value="1"/>
</dbReference>